<dbReference type="Proteomes" id="UP000094336">
    <property type="component" value="Unassembled WGS sequence"/>
</dbReference>
<dbReference type="EMBL" id="KV454428">
    <property type="protein sequence ID" value="ODQ81197.1"/>
    <property type="molecule type" value="Genomic_DNA"/>
</dbReference>
<dbReference type="GO" id="GO:0006415">
    <property type="term" value="P:translational termination"/>
    <property type="evidence" value="ECO:0007669"/>
    <property type="project" value="EnsemblFungi"/>
</dbReference>
<dbReference type="InterPro" id="IPR035979">
    <property type="entry name" value="RBD_domain_sf"/>
</dbReference>
<feature type="domain" description="RRM" evidence="8">
    <location>
        <begin position="198"/>
        <end position="276"/>
    </location>
</feature>
<dbReference type="SUPFAM" id="SSF54928">
    <property type="entry name" value="RNA-binding domain, RBD"/>
    <property type="match status" value="1"/>
</dbReference>
<dbReference type="STRING" id="984486.A0A1E3QW39"/>
<evidence type="ECO:0000256" key="6">
    <source>
        <dbReference type="PROSITE-ProRule" id="PRU00176"/>
    </source>
</evidence>
<keyword evidence="10" id="KW-1185">Reference proteome</keyword>
<comment type="function">
    <text evidence="5">RNA-binding component of the eukaryotic translation initiation factor 3 (eIF-3) complex, which is involved in protein synthesis of a specialized repertoire of mRNAs and, together with other initiation factors, stimulates binding of mRNA and methionyl-tRNAi to the 40S ribosome. The eIF-3 complex specifically targets and initiates translation of a subset of mRNAs involved in cell proliferation. This subunit can bind 18S rRNA.</text>
</comment>
<keyword evidence="3 6" id="KW-0694">RNA-binding</keyword>
<organism evidence="9 10">
    <name type="scientific">Babjeviella inositovora NRRL Y-12698</name>
    <dbReference type="NCBI Taxonomy" id="984486"/>
    <lineage>
        <taxon>Eukaryota</taxon>
        <taxon>Fungi</taxon>
        <taxon>Dikarya</taxon>
        <taxon>Ascomycota</taxon>
        <taxon>Saccharomycotina</taxon>
        <taxon>Pichiomycetes</taxon>
        <taxon>Serinales incertae sedis</taxon>
        <taxon>Babjeviella</taxon>
    </lineage>
</organism>
<dbReference type="InterPro" id="IPR012677">
    <property type="entry name" value="Nucleotide-bd_a/b_plait_sf"/>
</dbReference>
<comment type="subunit">
    <text evidence="5">Component of the eukaryotic translation initiation factor 3 (eIF-3) complex.</text>
</comment>
<dbReference type="GO" id="GO:0003723">
    <property type="term" value="F:RNA binding"/>
    <property type="evidence" value="ECO:0007669"/>
    <property type="project" value="UniProtKB-UniRule"/>
</dbReference>
<comment type="subcellular location">
    <subcellularLocation>
        <location evidence="5">Cytoplasm</location>
    </subcellularLocation>
</comment>
<dbReference type="OrthoDB" id="639027at2759"/>
<dbReference type="GO" id="GO:0016282">
    <property type="term" value="C:eukaryotic 43S preinitiation complex"/>
    <property type="evidence" value="ECO:0007669"/>
    <property type="project" value="UniProtKB-UniRule"/>
</dbReference>
<sequence>MADIASQPVANWADSENELPVPVITKNADGTKTVVSFRVGPDGKKYKVIQKVRETIVKETVHPAVAARKQWTKFGEERDSAPGPDMRTTQIGEDVQLNLGTAWKDLEKEAEEKKAEESAKNATTQRIKCRTCGGDHFTSKCPFKDTLGVDSEANAAAPSATPEPEANSSVFVPPHLRNRKPGDAPAVGRGYEDRDDSTTLRITQLNEIVDEDTLRDELLRPFMLKRVTVVKDRMTGRSKGVAYVSFMSVDQAQAAIDRFDGKGYHNLIIHLEFSKPKK</sequence>
<dbReference type="GO" id="GO:0071541">
    <property type="term" value="C:eukaryotic translation initiation factor 3 complex, eIF3m"/>
    <property type="evidence" value="ECO:0007669"/>
    <property type="project" value="EnsemblFungi"/>
</dbReference>
<evidence type="ECO:0000259" key="8">
    <source>
        <dbReference type="PROSITE" id="PS50102"/>
    </source>
</evidence>
<dbReference type="RefSeq" id="XP_018986525.1">
    <property type="nucleotide sequence ID" value="XM_019132552.1"/>
</dbReference>
<dbReference type="GeneID" id="30150405"/>
<protein>
    <recommendedName>
        <fullName evidence="5">Eukaryotic translation initiation factor 3 subunit G</fullName>
        <shortName evidence="5">eIF3g</shortName>
    </recommendedName>
    <alternativeName>
        <fullName evidence="5">Eukaryotic translation initiation factor 3 RNA-binding subunit</fullName>
        <shortName evidence="5">eIF-3 RNA-binding subunit</shortName>
    </alternativeName>
    <alternativeName>
        <fullName evidence="5">Translation initiation factor eIF3 p33 subunit homolog</fullName>
        <shortName evidence="5">eIF3 p33 homolog</shortName>
    </alternativeName>
</protein>
<dbReference type="InterPro" id="IPR024675">
    <property type="entry name" value="eIF3g_N"/>
</dbReference>
<evidence type="ECO:0000256" key="1">
    <source>
        <dbReference type="ARBA" id="ARBA00022490"/>
    </source>
</evidence>
<dbReference type="SMART" id="SM00360">
    <property type="entry name" value="RRM"/>
    <property type="match status" value="1"/>
</dbReference>
<dbReference type="GO" id="GO:0002188">
    <property type="term" value="P:translation reinitiation"/>
    <property type="evidence" value="ECO:0007669"/>
    <property type="project" value="EnsemblFungi"/>
</dbReference>
<dbReference type="GO" id="GO:0071540">
    <property type="term" value="C:eukaryotic translation initiation factor 3 complex, eIF3e"/>
    <property type="evidence" value="ECO:0007669"/>
    <property type="project" value="EnsemblFungi"/>
</dbReference>
<keyword evidence="4 5" id="KW-0648">Protein biosynthesis</keyword>
<dbReference type="InterPro" id="IPR017334">
    <property type="entry name" value="eIF3_g"/>
</dbReference>
<dbReference type="AlphaFoldDB" id="A0A1E3QW39"/>
<proteinExistence type="inferred from homology"/>
<dbReference type="GO" id="GO:0001732">
    <property type="term" value="P:formation of cytoplasmic translation initiation complex"/>
    <property type="evidence" value="ECO:0007669"/>
    <property type="project" value="UniProtKB-UniRule"/>
</dbReference>
<accession>A0A1E3QW39</accession>
<dbReference type="CDD" id="cd12933">
    <property type="entry name" value="eIF3G"/>
    <property type="match status" value="1"/>
</dbReference>
<gene>
    <name evidence="5" type="primary">TIF35</name>
    <name evidence="9" type="ORF">BABINDRAFT_7020</name>
</gene>
<dbReference type="Pfam" id="PF12353">
    <property type="entry name" value="eIF3g"/>
    <property type="match status" value="1"/>
</dbReference>
<dbReference type="PANTHER" id="PTHR10352">
    <property type="entry name" value="EUKARYOTIC TRANSLATION INITIATION FACTOR 3 SUBUNIT G"/>
    <property type="match status" value="1"/>
</dbReference>
<dbReference type="InterPro" id="IPR034240">
    <property type="entry name" value="eIF3G_RRM"/>
</dbReference>
<dbReference type="GO" id="GO:0033290">
    <property type="term" value="C:eukaryotic 48S preinitiation complex"/>
    <property type="evidence" value="ECO:0007669"/>
    <property type="project" value="UniProtKB-UniRule"/>
</dbReference>
<dbReference type="PROSITE" id="PS50102">
    <property type="entry name" value="RRM"/>
    <property type="match status" value="1"/>
</dbReference>
<evidence type="ECO:0000313" key="10">
    <source>
        <dbReference type="Proteomes" id="UP000094336"/>
    </source>
</evidence>
<dbReference type="CDD" id="cd12408">
    <property type="entry name" value="RRM_eIF3G_like"/>
    <property type="match status" value="1"/>
</dbReference>
<dbReference type="Pfam" id="PF00076">
    <property type="entry name" value="RRM_1"/>
    <property type="match status" value="1"/>
</dbReference>
<feature type="compositionally biased region" description="Low complexity" evidence="7">
    <location>
        <begin position="153"/>
        <end position="169"/>
    </location>
</feature>
<dbReference type="InterPro" id="IPR000504">
    <property type="entry name" value="RRM_dom"/>
</dbReference>
<evidence type="ECO:0000256" key="4">
    <source>
        <dbReference type="ARBA" id="ARBA00022917"/>
    </source>
</evidence>
<dbReference type="Gene3D" id="3.30.70.330">
    <property type="match status" value="1"/>
</dbReference>
<keyword evidence="2 5" id="KW-0396">Initiation factor</keyword>
<evidence type="ECO:0000313" key="9">
    <source>
        <dbReference type="EMBL" id="ODQ81197.1"/>
    </source>
</evidence>
<dbReference type="GO" id="GO:0043614">
    <property type="term" value="C:multi-eIF complex"/>
    <property type="evidence" value="ECO:0007669"/>
    <property type="project" value="EnsemblFungi"/>
</dbReference>
<comment type="similarity">
    <text evidence="5">Belongs to the eIF-3 subunit G family.</text>
</comment>
<feature type="region of interest" description="Disordered" evidence="7">
    <location>
        <begin position="153"/>
        <end position="196"/>
    </location>
</feature>
<dbReference type="GO" id="GO:0003743">
    <property type="term" value="F:translation initiation factor activity"/>
    <property type="evidence" value="ECO:0007669"/>
    <property type="project" value="UniProtKB-UniRule"/>
</dbReference>
<evidence type="ECO:0000256" key="5">
    <source>
        <dbReference type="HAMAP-Rule" id="MF_03006"/>
    </source>
</evidence>
<evidence type="ECO:0000256" key="2">
    <source>
        <dbReference type="ARBA" id="ARBA00022540"/>
    </source>
</evidence>
<evidence type="ECO:0000256" key="7">
    <source>
        <dbReference type="SAM" id="MobiDB-lite"/>
    </source>
</evidence>
<evidence type="ECO:0000256" key="3">
    <source>
        <dbReference type="ARBA" id="ARBA00022884"/>
    </source>
</evidence>
<dbReference type="HAMAP" id="MF_03006">
    <property type="entry name" value="eIF3g"/>
    <property type="match status" value="1"/>
</dbReference>
<dbReference type="PIRSF" id="PIRSF037949">
    <property type="entry name" value="Transl_init_eIF-3_RNA-bind"/>
    <property type="match status" value="1"/>
</dbReference>
<keyword evidence="1 5" id="KW-0963">Cytoplasm</keyword>
<name>A0A1E3QW39_9ASCO</name>
<reference evidence="10" key="1">
    <citation type="submission" date="2016-05" db="EMBL/GenBank/DDBJ databases">
        <title>Comparative genomics of biotechnologically important yeasts.</title>
        <authorList>
            <consortium name="DOE Joint Genome Institute"/>
            <person name="Riley R."/>
            <person name="Haridas S."/>
            <person name="Wolfe K.H."/>
            <person name="Lopes M.R."/>
            <person name="Hittinger C.T."/>
            <person name="Goker M."/>
            <person name="Salamov A."/>
            <person name="Wisecaver J."/>
            <person name="Long T.M."/>
            <person name="Aerts A.L."/>
            <person name="Barry K."/>
            <person name="Choi C."/>
            <person name="Clum A."/>
            <person name="Coughlan A.Y."/>
            <person name="Deshpande S."/>
            <person name="Douglass A.P."/>
            <person name="Hanson S.J."/>
            <person name="Klenk H.-P."/>
            <person name="Labutti K."/>
            <person name="Lapidus A."/>
            <person name="Lindquist E."/>
            <person name="Lipzen A."/>
            <person name="Meier-Kolthoff J.P."/>
            <person name="Ohm R.A."/>
            <person name="Otillar R.P."/>
            <person name="Pangilinan J."/>
            <person name="Peng Y."/>
            <person name="Rokas A."/>
            <person name="Rosa C.A."/>
            <person name="Scheuner C."/>
            <person name="Sibirny A.A."/>
            <person name="Slot J.C."/>
            <person name="Stielow J.B."/>
            <person name="Sun H."/>
            <person name="Kurtzman C.P."/>
            <person name="Blackwell M."/>
            <person name="Grigoriev I.V."/>
            <person name="Jeffries T.W."/>
        </authorList>
    </citation>
    <scope>NUCLEOTIDE SEQUENCE [LARGE SCALE GENOMIC DNA]</scope>
    <source>
        <strain evidence="10">NRRL Y-12698</strain>
    </source>
</reference>